<evidence type="ECO:0000259" key="8">
    <source>
        <dbReference type="PROSITE" id="PS50112"/>
    </source>
</evidence>
<dbReference type="EMBL" id="JBGFFX010000010">
    <property type="protein sequence ID" value="MEY8771933.1"/>
    <property type="molecule type" value="Genomic_DNA"/>
</dbReference>
<dbReference type="InterPro" id="IPR002078">
    <property type="entry name" value="Sigma_54_int"/>
</dbReference>
<dbReference type="PROSITE" id="PS50112">
    <property type="entry name" value="PAS"/>
    <property type="match status" value="1"/>
</dbReference>
<dbReference type="InterPro" id="IPR029016">
    <property type="entry name" value="GAF-like_dom_sf"/>
</dbReference>
<dbReference type="InterPro" id="IPR003593">
    <property type="entry name" value="AAA+_ATPase"/>
</dbReference>
<dbReference type="InterPro" id="IPR013656">
    <property type="entry name" value="PAS_4"/>
</dbReference>
<evidence type="ECO:0000313" key="10">
    <source>
        <dbReference type="Proteomes" id="UP001565243"/>
    </source>
</evidence>
<dbReference type="SUPFAM" id="SSF46689">
    <property type="entry name" value="Homeodomain-like"/>
    <property type="match status" value="1"/>
</dbReference>
<dbReference type="PROSITE" id="PS00688">
    <property type="entry name" value="SIGMA54_INTERACT_3"/>
    <property type="match status" value="1"/>
</dbReference>
<accession>A0ABV4EAV3</accession>
<dbReference type="InterPro" id="IPR035965">
    <property type="entry name" value="PAS-like_dom_sf"/>
</dbReference>
<dbReference type="InterPro" id="IPR000014">
    <property type="entry name" value="PAS"/>
</dbReference>
<keyword evidence="3" id="KW-0805">Transcription regulation</keyword>
<keyword evidence="4" id="KW-0238">DNA-binding</keyword>
<dbReference type="InterPro" id="IPR025944">
    <property type="entry name" value="Sigma_54_int_dom_CS"/>
</dbReference>
<keyword evidence="10" id="KW-1185">Reference proteome</keyword>
<dbReference type="InterPro" id="IPR002197">
    <property type="entry name" value="HTH_Fis"/>
</dbReference>
<feature type="domain" description="Sigma-54 factor interaction" evidence="7">
    <location>
        <begin position="273"/>
        <end position="503"/>
    </location>
</feature>
<dbReference type="SMART" id="SM00382">
    <property type="entry name" value="AAA"/>
    <property type="match status" value="1"/>
</dbReference>
<dbReference type="Proteomes" id="UP001565243">
    <property type="component" value="Unassembled WGS sequence"/>
</dbReference>
<comment type="caution">
    <text evidence="9">The sequence shown here is derived from an EMBL/GenBank/DDBJ whole genome shotgun (WGS) entry which is preliminary data.</text>
</comment>
<name>A0ABV4EAV3_9GAMM</name>
<evidence type="ECO:0000256" key="4">
    <source>
        <dbReference type="ARBA" id="ARBA00023125"/>
    </source>
</evidence>
<reference evidence="9 10" key="1">
    <citation type="submission" date="2024-07" db="EMBL/GenBank/DDBJ databases">
        <authorList>
            <person name="Hebao G."/>
        </authorList>
    </citation>
    <scope>NUCLEOTIDE SEQUENCE [LARGE SCALE GENOMIC DNA]</scope>
    <source>
        <strain evidence="9 10">ACCC 02193</strain>
    </source>
</reference>
<evidence type="ECO:0000259" key="7">
    <source>
        <dbReference type="PROSITE" id="PS50045"/>
    </source>
</evidence>
<dbReference type="Pfam" id="PF02954">
    <property type="entry name" value="HTH_8"/>
    <property type="match status" value="1"/>
</dbReference>
<evidence type="ECO:0000256" key="3">
    <source>
        <dbReference type="ARBA" id="ARBA00023015"/>
    </source>
</evidence>
<dbReference type="Gene3D" id="3.30.450.40">
    <property type="match status" value="1"/>
</dbReference>
<keyword evidence="6" id="KW-0804">Transcription</keyword>
<dbReference type="InterPro" id="IPR027417">
    <property type="entry name" value="P-loop_NTPase"/>
</dbReference>
<dbReference type="SMART" id="SM00091">
    <property type="entry name" value="PAS"/>
    <property type="match status" value="1"/>
</dbReference>
<dbReference type="CDD" id="cd00009">
    <property type="entry name" value="AAA"/>
    <property type="match status" value="1"/>
</dbReference>
<dbReference type="Pfam" id="PF08448">
    <property type="entry name" value="PAS_4"/>
    <property type="match status" value="1"/>
</dbReference>
<dbReference type="PANTHER" id="PTHR32071">
    <property type="entry name" value="TRANSCRIPTIONAL REGULATORY PROTEIN"/>
    <property type="match status" value="1"/>
</dbReference>
<dbReference type="PROSITE" id="PS00675">
    <property type="entry name" value="SIGMA54_INTERACT_1"/>
    <property type="match status" value="1"/>
</dbReference>
<dbReference type="Gene3D" id="1.10.10.60">
    <property type="entry name" value="Homeodomain-like"/>
    <property type="match status" value="1"/>
</dbReference>
<evidence type="ECO:0000256" key="1">
    <source>
        <dbReference type="ARBA" id="ARBA00022741"/>
    </source>
</evidence>
<dbReference type="SUPFAM" id="SSF55785">
    <property type="entry name" value="PYP-like sensor domain (PAS domain)"/>
    <property type="match status" value="1"/>
</dbReference>
<proteinExistence type="predicted"/>
<keyword evidence="2" id="KW-0067">ATP-binding</keyword>
<dbReference type="Pfam" id="PF25601">
    <property type="entry name" value="AAA_lid_14"/>
    <property type="match status" value="1"/>
</dbReference>
<dbReference type="Gene3D" id="3.30.450.20">
    <property type="entry name" value="PAS domain"/>
    <property type="match status" value="1"/>
</dbReference>
<sequence>MDEAPSLPSGLMAIQPTILNFSSLLANVLEMEVEVVDRHLIRIAGTGPYSYRFGHSPESNNHLLRNVIETQKEMVVVDSRYNPLCKACQHRQFCKERAFIGVPILAPHRCLGVISLIAVNNEQHRKLSDNADMFVQYMRHVSRLLVANLASAQPRQTQSDAVWHTLLDSMDQGVILLDRDGKVKAVNDRALSQLDATHESLTGRSLAIEPLTRQRKAAHGHTQHRVIMGDQQMLLTGQLHHIGQQKLFLMAFHQDALAASLLTENEPPGIERLVGKSKAIHKLKRLIMRIASSPSSVMILGESGTGKEVVARAIHRLSKRHDRPFVAINCAAIPENLLESELFGYVKGAFTGAAPGGRAGLIQSANVGTLFLDEIGDMPLSLQARLLRAIENREVLPVGASRPVSVDIRIISATHQNLRQFIEEGKFREDLYYRLNVIPLEVPPLRDREGDIELLMHYFLNHHSQRIGCAYPGISREAIELLQRYLWPGNVRELSNLVEYLVNIVPEGEIIDGALLPPLFHTTIRSVPLMAYPPKTVCGPVEKEEEEGAKLKSVEKSLIEEALQRTRNKKQIAEELGIGVATLYRKIKKYGLQA</sequence>
<dbReference type="InterPro" id="IPR058031">
    <property type="entry name" value="AAA_lid_NorR"/>
</dbReference>
<keyword evidence="5" id="KW-0010">Activator</keyword>
<dbReference type="Gene3D" id="1.10.8.60">
    <property type="match status" value="1"/>
</dbReference>
<dbReference type="PANTHER" id="PTHR32071:SF117">
    <property type="entry name" value="PTS-DEPENDENT DIHYDROXYACETONE KINASE OPERON REGULATORY PROTEIN-RELATED"/>
    <property type="match status" value="1"/>
</dbReference>
<evidence type="ECO:0000256" key="5">
    <source>
        <dbReference type="ARBA" id="ARBA00023159"/>
    </source>
</evidence>
<dbReference type="SUPFAM" id="SSF52540">
    <property type="entry name" value="P-loop containing nucleoside triphosphate hydrolases"/>
    <property type="match status" value="1"/>
</dbReference>
<dbReference type="RefSeq" id="WP_369896133.1">
    <property type="nucleotide sequence ID" value="NZ_JBGFFX010000010.1"/>
</dbReference>
<evidence type="ECO:0000256" key="2">
    <source>
        <dbReference type="ARBA" id="ARBA00022840"/>
    </source>
</evidence>
<gene>
    <name evidence="9" type="ORF">AB6T85_16145</name>
</gene>
<dbReference type="InterPro" id="IPR025662">
    <property type="entry name" value="Sigma_54_int_dom_ATP-bd_1"/>
</dbReference>
<feature type="domain" description="PAS" evidence="8">
    <location>
        <begin position="159"/>
        <end position="209"/>
    </location>
</feature>
<dbReference type="PROSITE" id="PS50045">
    <property type="entry name" value="SIGMA54_INTERACT_4"/>
    <property type="match status" value="1"/>
</dbReference>
<dbReference type="Pfam" id="PF00158">
    <property type="entry name" value="Sigma54_activat"/>
    <property type="match status" value="1"/>
</dbReference>
<dbReference type="InterPro" id="IPR009057">
    <property type="entry name" value="Homeodomain-like_sf"/>
</dbReference>
<evidence type="ECO:0000256" key="6">
    <source>
        <dbReference type="ARBA" id="ARBA00023163"/>
    </source>
</evidence>
<protein>
    <submittedName>
        <fullName evidence="9">Sigma 54-interacting transcriptional regulator</fullName>
    </submittedName>
</protein>
<dbReference type="Gene3D" id="3.40.50.300">
    <property type="entry name" value="P-loop containing nucleotide triphosphate hydrolases"/>
    <property type="match status" value="1"/>
</dbReference>
<organism evidence="9 10">
    <name type="scientific">Erwinia aeris</name>
    <dbReference type="NCBI Taxonomy" id="3239803"/>
    <lineage>
        <taxon>Bacteria</taxon>
        <taxon>Pseudomonadati</taxon>
        <taxon>Pseudomonadota</taxon>
        <taxon>Gammaproteobacteria</taxon>
        <taxon>Enterobacterales</taxon>
        <taxon>Erwiniaceae</taxon>
        <taxon>Erwinia</taxon>
    </lineage>
</organism>
<keyword evidence="1" id="KW-0547">Nucleotide-binding</keyword>
<evidence type="ECO:0000313" key="9">
    <source>
        <dbReference type="EMBL" id="MEY8771933.1"/>
    </source>
</evidence>